<dbReference type="AlphaFoldDB" id="A0A7E4ZS25"/>
<reference evidence="9" key="2">
    <citation type="submission" date="2020-10" db="UniProtKB">
        <authorList>
            <consortium name="WormBaseParasite"/>
        </authorList>
    </citation>
    <scope>IDENTIFICATION</scope>
</reference>
<evidence type="ECO:0000256" key="6">
    <source>
        <dbReference type="ARBA" id="ARBA00022927"/>
    </source>
</evidence>
<protein>
    <recommendedName>
        <fullName evidence="3">Vacuolar protein-sorting-associated protein 25</fullName>
    </recommendedName>
    <alternativeName>
        <fullName evidence="7">ESCRT-II complex subunit VPS25</fullName>
    </alternativeName>
</protein>
<dbReference type="Gene3D" id="1.10.10.570">
    <property type="entry name" value="Winged helix' DNA-binding domain. Chain C. Domain 1"/>
    <property type="match status" value="1"/>
</dbReference>
<dbReference type="GO" id="GO:0016236">
    <property type="term" value="P:macroautophagy"/>
    <property type="evidence" value="ECO:0007669"/>
    <property type="project" value="UniProtKB-ARBA"/>
</dbReference>
<evidence type="ECO:0000256" key="7">
    <source>
        <dbReference type="ARBA" id="ARBA00030094"/>
    </source>
</evidence>
<dbReference type="InterPro" id="IPR014041">
    <property type="entry name" value="ESCRT-II_cplx_Vps25-sub_N"/>
</dbReference>
<evidence type="ECO:0000256" key="1">
    <source>
        <dbReference type="ARBA" id="ARBA00004496"/>
    </source>
</evidence>
<dbReference type="Gene3D" id="1.10.10.10">
    <property type="entry name" value="Winged helix-like DNA-binding domain superfamily/Winged helix DNA-binding domain"/>
    <property type="match status" value="1"/>
</dbReference>
<keyword evidence="8" id="KW-1185">Reference proteome</keyword>
<dbReference type="FunFam" id="1.10.10.10:FF:000141">
    <property type="entry name" value="vacuolar protein-sorting-associated protein 25"/>
    <property type="match status" value="1"/>
</dbReference>
<dbReference type="Pfam" id="PF05871">
    <property type="entry name" value="ESCRT-II"/>
    <property type="match status" value="1"/>
</dbReference>
<sequence length="180" mass="20826">MTADIMAFTFPWEYDFPPFFTIQPNATTREKQLESWGQLVLHYCHANNIFVADVIALSESELFNNKNIHRRLNHKDVLTVLDYLESKKCVEWVDRQKKQCHIHWQTPEQWAEVIHGWARSNGFINSVVTFEDLIEGDDTVQESFHGINRLALLKALEVLQSNNRAAIVDIDGVQAGVKFL</sequence>
<dbReference type="PANTHER" id="PTHR13149">
    <property type="entry name" value="VACUOLAR PROTEIN SORTING-ASSOCIATED PROTEIN VPS25"/>
    <property type="match status" value="1"/>
</dbReference>
<keyword evidence="6" id="KW-0653">Protein transport</keyword>
<dbReference type="InterPro" id="IPR036390">
    <property type="entry name" value="WH_DNA-bd_sf"/>
</dbReference>
<evidence type="ECO:0000256" key="5">
    <source>
        <dbReference type="ARBA" id="ARBA00022490"/>
    </source>
</evidence>
<organism evidence="8 9">
    <name type="scientific">Panagrellus redivivus</name>
    <name type="common">Microworm</name>
    <dbReference type="NCBI Taxonomy" id="6233"/>
    <lineage>
        <taxon>Eukaryota</taxon>
        <taxon>Metazoa</taxon>
        <taxon>Ecdysozoa</taxon>
        <taxon>Nematoda</taxon>
        <taxon>Chromadorea</taxon>
        <taxon>Rhabditida</taxon>
        <taxon>Tylenchina</taxon>
        <taxon>Panagrolaimomorpha</taxon>
        <taxon>Panagrolaimoidea</taxon>
        <taxon>Panagrolaimidae</taxon>
        <taxon>Panagrellus</taxon>
    </lineage>
</organism>
<accession>A0A7E4ZS25</accession>
<dbReference type="FunFam" id="1.10.10.570:FF:000003">
    <property type="entry name" value="Vacuolar protein-sorting-associated protein 25"/>
    <property type="match status" value="1"/>
</dbReference>
<dbReference type="GO" id="GO:0005198">
    <property type="term" value="F:structural molecule activity"/>
    <property type="evidence" value="ECO:0007669"/>
    <property type="project" value="TreeGrafter"/>
</dbReference>
<comment type="subcellular location">
    <subcellularLocation>
        <location evidence="1">Cytoplasm</location>
    </subcellularLocation>
</comment>
<reference evidence="8" key="1">
    <citation type="journal article" date="2013" name="Genetics">
        <title>The draft genome and transcriptome of Panagrellus redivivus are shaped by the harsh demands of a free-living lifestyle.</title>
        <authorList>
            <person name="Srinivasan J."/>
            <person name="Dillman A.R."/>
            <person name="Macchietto M.G."/>
            <person name="Heikkinen L."/>
            <person name="Lakso M."/>
            <person name="Fracchia K.M."/>
            <person name="Antoshechkin I."/>
            <person name="Mortazavi A."/>
            <person name="Wong G."/>
            <person name="Sternberg P.W."/>
        </authorList>
    </citation>
    <scope>NUCLEOTIDE SEQUENCE [LARGE SCALE GENOMIC DNA]</scope>
    <source>
        <strain evidence="8">MT8872</strain>
    </source>
</reference>
<evidence type="ECO:0000256" key="2">
    <source>
        <dbReference type="ARBA" id="ARBA00009674"/>
    </source>
</evidence>
<dbReference type="InterPro" id="IPR036388">
    <property type="entry name" value="WH-like_DNA-bd_sf"/>
</dbReference>
<dbReference type="SUPFAM" id="SSF46785">
    <property type="entry name" value="Winged helix' DNA-binding domain"/>
    <property type="match status" value="2"/>
</dbReference>
<dbReference type="GO" id="GO:0043328">
    <property type="term" value="P:protein transport to vacuole involved in ubiquitin-dependent protein catabolic process via the multivesicular body sorting pathway"/>
    <property type="evidence" value="ECO:0007669"/>
    <property type="project" value="TreeGrafter"/>
</dbReference>
<dbReference type="GO" id="GO:0042803">
    <property type="term" value="F:protein homodimerization activity"/>
    <property type="evidence" value="ECO:0007669"/>
    <property type="project" value="TreeGrafter"/>
</dbReference>
<proteinExistence type="inferred from homology"/>
<evidence type="ECO:0000313" key="9">
    <source>
        <dbReference type="WBParaSite" id="Pan_g14131.t1"/>
    </source>
</evidence>
<evidence type="ECO:0000256" key="3">
    <source>
        <dbReference type="ARBA" id="ARBA00017934"/>
    </source>
</evidence>
<evidence type="ECO:0000256" key="4">
    <source>
        <dbReference type="ARBA" id="ARBA00022448"/>
    </source>
</evidence>
<dbReference type="InterPro" id="IPR008570">
    <property type="entry name" value="ESCRT-II_cplx_Vps25-sub"/>
</dbReference>
<evidence type="ECO:0000313" key="8">
    <source>
        <dbReference type="Proteomes" id="UP000492821"/>
    </source>
</evidence>
<name>A0A7E4ZS25_PANRE</name>
<dbReference type="GO" id="GO:0000814">
    <property type="term" value="C:ESCRT II complex"/>
    <property type="evidence" value="ECO:0007669"/>
    <property type="project" value="InterPro"/>
</dbReference>
<dbReference type="WBParaSite" id="Pan_g14131.t1">
    <property type="protein sequence ID" value="Pan_g14131.t1"/>
    <property type="gene ID" value="Pan_g14131"/>
</dbReference>
<keyword evidence="4" id="KW-0813">Transport</keyword>
<comment type="similarity">
    <text evidence="2">Belongs to the VPS25 family.</text>
</comment>
<dbReference type="PANTHER" id="PTHR13149:SF0">
    <property type="entry name" value="VACUOLAR PROTEIN-SORTING-ASSOCIATED PROTEIN 25"/>
    <property type="match status" value="1"/>
</dbReference>
<dbReference type="Proteomes" id="UP000492821">
    <property type="component" value="Unassembled WGS sequence"/>
</dbReference>
<keyword evidence="5" id="KW-0963">Cytoplasm</keyword>